<dbReference type="EMBL" id="CAUYUJ010005893">
    <property type="protein sequence ID" value="CAK0815373.1"/>
    <property type="molecule type" value="Genomic_DNA"/>
</dbReference>
<name>A0ABN9RCX7_9DINO</name>
<evidence type="ECO:0000313" key="1">
    <source>
        <dbReference type="EMBL" id="CAK0815373.1"/>
    </source>
</evidence>
<dbReference type="Proteomes" id="UP001189429">
    <property type="component" value="Unassembled WGS sequence"/>
</dbReference>
<proteinExistence type="predicted"/>
<reference evidence="1" key="1">
    <citation type="submission" date="2023-10" db="EMBL/GenBank/DDBJ databases">
        <authorList>
            <person name="Chen Y."/>
            <person name="Shah S."/>
            <person name="Dougan E. K."/>
            <person name="Thang M."/>
            <person name="Chan C."/>
        </authorList>
    </citation>
    <scope>NUCLEOTIDE SEQUENCE [LARGE SCALE GENOMIC DNA]</scope>
</reference>
<gene>
    <name evidence="1" type="ORF">PCOR1329_LOCUS18687</name>
</gene>
<sequence>MPASATGDPHLQNIYGERFDLRRPGKAVLIQIPRGKAGDDALLTVMADARQLGAHCGELYPATLNITGTWANEVRTGGFLFSTEEVNGATLQMPGWTKLGPVELKVVRGCTDKGVKYLNFYVKRLGNAGADVGGLLGEDDYADAATPSDGCQQFISLGKRTTLQEDASEALAGFQ</sequence>
<comment type="caution">
    <text evidence="1">The sequence shown here is derived from an EMBL/GenBank/DDBJ whole genome shotgun (WGS) entry which is preliminary data.</text>
</comment>
<accession>A0ABN9RCX7</accession>
<keyword evidence="2" id="KW-1185">Reference proteome</keyword>
<organism evidence="1 2">
    <name type="scientific">Prorocentrum cordatum</name>
    <dbReference type="NCBI Taxonomy" id="2364126"/>
    <lineage>
        <taxon>Eukaryota</taxon>
        <taxon>Sar</taxon>
        <taxon>Alveolata</taxon>
        <taxon>Dinophyceae</taxon>
        <taxon>Prorocentrales</taxon>
        <taxon>Prorocentraceae</taxon>
        <taxon>Prorocentrum</taxon>
    </lineage>
</organism>
<protein>
    <submittedName>
        <fullName evidence="1">Uncharacterized protein</fullName>
    </submittedName>
</protein>
<evidence type="ECO:0000313" key="2">
    <source>
        <dbReference type="Proteomes" id="UP001189429"/>
    </source>
</evidence>